<dbReference type="AlphaFoldDB" id="D1NUV8"/>
<dbReference type="Proteomes" id="UP000003656">
    <property type="component" value="Unassembled WGS sequence"/>
</dbReference>
<reference evidence="1 2" key="1">
    <citation type="submission" date="2009-11" db="EMBL/GenBank/DDBJ databases">
        <authorList>
            <person name="Weinstock G."/>
            <person name="Sodergren E."/>
            <person name="Clifton S."/>
            <person name="Fulton L."/>
            <person name="Fulton B."/>
            <person name="Courtney L."/>
            <person name="Fronick C."/>
            <person name="Harrison M."/>
            <person name="Strong C."/>
            <person name="Farmer C."/>
            <person name="Delahaunty K."/>
            <person name="Markovic C."/>
            <person name="Hall O."/>
            <person name="Minx P."/>
            <person name="Tomlinson C."/>
            <person name="Mitreva M."/>
            <person name="Nelson J."/>
            <person name="Hou S."/>
            <person name="Wollam A."/>
            <person name="Pepin K.H."/>
            <person name="Johnson M."/>
            <person name="Bhonagiri V."/>
            <person name="Nash W.E."/>
            <person name="Warren W."/>
            <person name="Chinwalla A."/>
            <person name="Mardis E.R."/>
            <person name="Wilson R.K."/>
        </authorList>
    </citation>
    <scope>NUCLEOTIDE SEQUENCE [LARGE SCALE GENOMIC DNA]</scope>
    <source>
        <strain evidence="1 2">DSM 20093</strain>
    </source>
</reference>
<dbReference type="SFLD" id="SFLDG01140">
    <property type="entry name" value="C2.B:_Phosphomannomutase_and_P"/>
    <property type="match status" value="1"/>
</dbReference>
<comment type="caution">
    <text evidence="1">The sequence shown here is derived from an EMBL/GenBank/DDBJ whole genome shotgun (WGS) entry which is preliminary data.</text>
</comment>
<organism evidence="1 2">
    <name type="scientific">Bifidobacterium gallicum DSM 20093 = LMG 11596</name>
    <dbReference type="NCBI Taxonomy" id="561180"/>
    <lineage>
        <taxon>Bacteria</taxon>
        <taxon>Bacillati</taxon>
        <taxon>Actinomycetota</taxon>
        <taxon>Actinomycetes</taxon>
        <taxon>Bifidobacteriales</taxon>
        <taxon>Bifidobacteriaceae</taxon>
        <taxon>Bifidobacterium</taxon>
    </lineage>
</organism>
<dbReference type="NCBIfam" id="TIGR01484">
    <property type="entry name" value="HAD-SF-IIB"/>
    <property type="match status" value="1"/>
</dbReference>
<evidence type="ECO:0000313" key="2">
    <source>
        <dbReference type="Proteomes" id="UP000003656"/>
    </source>
</evidence>
<accession>D1NUV8</accession>
<dbReference type="InterPro" id="IPR006379">
    <property type="entry name" value="HAD-SF_hydro_IIB"/>
</dbReference>
<dbReference type="GO" id="GO:0005829">
    <property type="term" value="C:cytosol"/>
    <property type="evidence" value="ECO:0007669"/>
    <property type="project" value="TreeGrafter"/>
</dbReference>
<dbReference type="EMBL" id="ABXB03000003">
    <property type="protein sequence ID" value="EFA22609.1"/>
    <property type="molecule type" value="Genomic_DNA"/>
</dbReference>
<dbReference type="GO" id="GO:0016791">
    <property type="term" value="F:phosphatase activity"/>
    <property type="evidence" value="ECO:0007669"/>
    <property type="project" value="TreeGrafter"/>
</dbReference>
<dbReference type="Gene3D" id="3.30.1240.10">
    <property type="match status" value="1"/>
</dbReference>
<proteinExistence type="predicted"/>
<dbReference type="STRING" id="561180.BIFGAL_03635"/>
<name>D1NUV8_9BIFI</name>
<dbReference type="SFLD" id="SFLDS00003">
    <property type="entry name" value="Haloacid_Dehalogenase"/>
    <property type="match status" value="1"/>
</dbReference>
<dbReference type="GO" id="GO:0000287">
    <property type="term" value="F:magnesium ion binding"/>
    <property type="evidence" value="ECO:0007669"/>
    <property type="project" value="TreeGrafter"/>
</dbReference>
<protein>
    <submittedName>
        <fullName evidence="1">Cof-like hydrolase</fullName>
    </submittedName>
</protein>
<dbReference type="eggNOG" id="COG0561">
    <property type="taxonomic scope" value="Bacteria"/>
</dbReference>
<evidence type="ECO:0000313" key="1">
    <source>
        <dbReference type="EMBL" id="EFA22609.1"/>
    </source>
</evidence>
<gene>
    <name evidence="1" type="ORF">BIFGAL_03635</name>
</gene>
<dbReference type="InterPro" id="IPR036412">
    <property type="entry name" value="HAD-like_sf"/>
</dbReference>
<keyword evidence="1" id="KW-0378">Hydrolase</keyword>
<dbReference type="PANTHER" id="PTHR10000">
    <property type="entry name" value="PHOSPHOSERINE PHOSPHATASE"/>
    <property type="match status" value="1"/>
</dbReference>
<dbReference type="Pfam" id="PF08282">
    <property type="entry name" value="Hydrolase_3"/>
    <property type="match status" value="1"/>
</dbReference>
<dbReference type="PANTHER" id="PTHR10000:SF53">
    <property type="entry name" value="5-AMINO-6-(5-PHOSPHO-D-RIBITYLAMINO)URACIL PHOSPHATASE YBJI-RELATED"/>
    <property type="match status" value="1"/>
</dbReference>
<sequence>MNRERKFCMAKQQWDEIELGGQDRQRPDIRLIVADMDGTLLDGDSNIPSSFWPMLARLEQRGIAFVPASGRQFQTLEDMFGRGAADGVDRSDSLSLIAENGNVVSYHGDIIDVKGIDFNFARRIIDIVDKASNPANSPYFNIGLVICGLQSAYVQRTDQEFLDECAKYYHALRIVDDLHEVLEDDSETILKLAIFDFTDAESMAHALFTDLPDQYVAQVSAKHWVDIMRADTDKRTGVEAIQRAMHITADQTMAFGDYLNDLGILESATWSFAMANGHNQVKQTAHYLAPANTEEGVMKVVDRLVA</sequence>
<dbReference type="SUPFAM" id="SSF56784">
    <property type="entry name" value="HAD-like"/>
    <property type="match status" value="1"/>
</dbReference>
<dbReference type="Gene3D" id="3.40.50.1000">
    <property type="entry name" value="HAD superfamily/HAD-like"/>
    <property type="match status" value="1"/>
</dbReference>
<dbReference type="InterPro" id="IPR023214">
    <property type="entry name" value="HAD_sf"/>
</dbReference>